<sequence>VGLLTVGIYALGVQFNWYGELETRGDLVDDRYPENLLLQKKEAQIKHNSSPKQILFGDTHVHTTYSTDAFLWSLPILNGEGPH</sequence>
<accession>A0A382QZ53</accession>
<gene>
    <name evidence="1" type="ORF">METZ01_LOCUS343627</name>
</gene>
<feature type="non-terminal residue" evidence="1">
    <location>
        <position position="1"/>
    </location>
</feature>
<dbReference type="EMBL" id="UINC01117971">
    <property type="protein sequence ID" value="SVC90773.1"/>
    <property type="molecule type" value="Genomic_DNA"/>
</dbReference>
<proteinExistence type="predicted"/>
<dbReference type="InterPro" id="IPR022028">
    <property type="entry name" value="DUF3604"/>
</dbReference>
<name>A0A382QZ53_9ZZZZ</name>
<organism evidence="1">
    <name type="scientific">marine metagenome</name>
    <dbReference type="NCBI Taxonomy" id="408172"/>
    <lineage>
        <taxon>unclassified sequences</taxon>
        <taxon>metagenomes</taxon>
        <taxon>ecological metagenomes</taxon>
    </lineage>
</organism>
<dbReference type="Pfam" id="PF12228">
    <property type="entry name" value="DUF3604"/>
    <property type="match status" value="1"/>
</dbReference>
<dbReference type="AlphaFoldDB" id="A0A382QZ53"/>
<evidence type="ECO:0008006" key="2">
    <source>
        <dbReference type="Google" id="ProtNLM"/>
    </source>
</evidence>
<evidence type="ECO:0000313" key="1">
    <source>
        <dbReference type="EMBL" id="SVC90773.1"/>
    </source>
</evidence>
<feature type="non-terminal residue" evidence="1">
    <location>
        <position position="83"/>
    </location>
</feature>
<reference evidence="1" key="1">
    <citation type="submission" date="2018-05" db="EMBL/GenBank/DDBJ databases">
        <authorList>
            <person name="Lanie J.A."/>
            <person name="Ng W.-L."/>
            <person name="Kazmierczak K.M."/>
            <person name="Andrzejewski T.M."/>
            <person name="Davidsen T.M."/>
            <person name="Wayne K.J."/>
            <person name="Tettelin H."/>
            <person name="Glass J.I."/>
            <person name="Rusch D."/>
            <person name="Podicherti R."/>
            <person name="Tsui H.-C.T."/>
            <person name="Winkler M.E."/>
        </authorList>
    </citation>
    <scope>NUCLEOTIDE SEQUENCE</scope>
</reference>
<protein>
    <recommendedName>
        <fullName evidence="2">DUF3604 domain-containing protein</fullName>
    </recommendedName>
</protein>